<dbReference type="AlphaFoldDB" id="A0A9P6YYV8"/>
<dbReference type="Pfam" id="PF00314">
    <property type="entry name" value="Thaumatin"/>
    <property type="match status" value="1"/>
</dbReference>
<dbReference type="PIRSF" id="PIRSF002703">
    <property type="entry name" value="Thaumatin"/>
    <property type="match status" value="1"/>
</dbReference>
<comment type="caution">
    <text evidence="2">The sequence shown here is derived from an EMBL/GenBank/DDBJ whole genome shotgun (WGS) entry which is preliminary data.</text>
</comment>
<accession>A0A9P6YYV8</accession>
<dbReference type="SUPFAM" id="SSF49870">
    <property type="entry name" value="Osmotin, thaumatin-like protein"/>
    <property type="match status" value="1"/>
</dbReference>
<dbReference type="PANTHER" id="PTHR31048">
    <property type="entry name" value="OS03G0233200 PROTEIN"/>
    <property type="match status" value="1"/>
</dbReference>
<keyword evidence="1" id="KW-1015">Disulfide bond</keyword>
<feature type="disulfide bond" evidence="1">
    <location>
        <begin position="138"/>
        <end position="154"/>
    </location>
</feature>
<dbReference type="EMBL" id="JAANIU010001657">
    <property type="protein sequence ID" value="KAG1566676.1"/>
    <property type="molecule type" value="Genomic_DNA"/>
</dbReference>
<dbReference type="PROSITE" id="PS51367">
    <property type="entry name" value="THAUMATIN_2"/>
    <property type="match status" value="1"/>
</dbReference>
<gene>
    <name evidence="2" type="ORF">G6F50_008924</name>
</gene>
<dbReference type="SMART" id="SM00205">
    <property type="entry name" value="THN"/>
    <property type="match status" value="1"/>
</dbReference>
<sequence length="218" mass="23696">MVFAAPSDINSLGQPTIIVKNRCNATLKVGHSKDVDWFGKVVSVSANSTYKINPPVGWSGRVWGRKNCSGDKCFDSGMGSPASLAEFHFLASGSTFYDISFVDGYNLPMVIEPVSKSKKGDTNGRMCKTASCKKLPKCPSGWETYDDKGKVSGCKSACTKFNTDELCCTGSYNGQNLCHANHYTKQVKDVCPDVYSYAYDDATSVLMCNTRAFTVTIC</sequence>
<evidence type="ECO:0000313" key="3">
    <source>
        <dbReference type="Proteomes" id="UP000740926"/>
    </source>
</evidence>
<organism evidence="2 3">
    <name type="scientific">Rhizopus delemar</name>
    <dbReference type="NCBI Taxonomy" id="936053"/>
    <lineage>
        <taxon>Eukaryota</taxon>
        <taxon>Fungi</taxon>
        <taxon>Fungi incertae sedis</taxon>
        <taxon>Mucoromycota</taxon>
        <taxon>Mucoromycotina</taxon>
        <taxon>Mucoromycetes</taxon>
        <taxon>Mucorales</taxon>
        <taxon>Mucorineae</taxon>
        <taxon>Rhizopodaceae</taxon>
        <taxon>Rhizopus</taxon>
    </lineage>
</organism>
<dbReference type="OMA" id="ADLNGNC"/>
<dbReference type="Proteomes" id="UP000740926">
    <property type="component" value="Unassembled WGS sequence"/>
</dbReference>
<proteinExistence type="predicted"/>
<protein>
    <recommendedName>
        <fullName evidence="4">Osmotin, thaumatin-like protein</fullName>
    </recommendedName>
</protein>
<name>A0A9P6YYV8_9FUNG</name>
<evidence type="ECO:0000256" key="1">
    <source>
        <dbReference type="PIRSR" id="PIRSR002703-1"/>
    </source>
</evidence>
<evidence type="ECO:0000313" key="2">
    <source>
        <dbReference type="EMBL" id="KAG1566676.1"/>
    </source>
</evidence>
<evidence type="ECO:0008006" key="4">
    <source>
        <dbReference type="Google" id="ProtNLM"/>
    </source>
</evidence>
<keyword evidence="3" id="KW-1185">Reference proteome</keyword>
<feature type="disulfide bond" evidence="1">
    <location>
        <begin position="158"/>
        <end position="167"/>
    </location>
</feature>
<dbReference type="Gene3D" id="2.60.110.10">
    <property type="entry name" value="Thaumatin"/>
    <property type="match status" value="1"/>
</dbReference>
<feature type="disulfide bond" evidence="1">
    <location>
        <begin position="168"/>
        <end position="178"/>
    </location>
</feature>
<dbReference type="InterPro" id="IPR037176">
    <property type="entry name" value="Osmotin/thaumatin-like_sf"/>
</dbReference>
<reference evidence="2 3" key="1">
    <citation type="journal article" date="2020" name="Microb. Genom.">
        <title>Genetic diversity of clinical and environmental Mucorales isolates obtained from an investigation of mucormycosis cases among solid organ transplant recipients.</title>
        <authorList>
            <person name="Nguyen M.H."/>
            <person name="Kaul D."/>
            <person name="Muto C."/>
            <person name="Cheng S.J."/>
            <person name="Richter R.A."/>
            <person name="Bruno V.M."/>
            <person name="Liu G."/>
            <person name="Beyhan S."/>
            <person name="Sundermann A.J."/>
            <person name="Mounaud S."/>
            <person name="Pasculle A.W."/>
            <person name="Nierman W.C."/>
            <person name="Driscoll E."/>
            <person name="Cumbie R."/>
            <person name="Clancy C.J."/>
            <person name="Dupont C.L."/>
        </authorList>
    </citation>
    <scope>NUCLEOTIDE SEQUENCE [LARGE SCALE GENOMIC DNA]</scope>
    <source>
        <strain evidence="2 3">GL24</strain>
    </source>
</reference>
<feature type="disulfide bond" evidence="1">
    <location>
        <begin position="127"/>
        <end position="191"/>
    </location>
</feature>
<dbReference type="InterPro" id="IPR001938">
    <property type="entry name" value="Thaumatin"/>
</dbReference>
<feature type="disulfide bond" evidence="1">
    <location>
        <begin position="23"/>
        <end position="218"/>
    </location>
</feature>